<comment type="caution">
    <text evidence="3">The sequence shown here is derived from an EMBL/GenBank/DDBJ whole genome shotgun (WGS) entry which is preliminary data.</text>
</comment>
<dbReference type="PANTHER" id="PTHR13369:SF3">
    <property type="entry name" value="METHYLTRANSFERASE DOMAIN-CONTAINING PROTEIN"/>
    <property type="match status" value="1"/>
</dbReference>
<dbReference type="GO" id="GO:0032259">
    <property type="term" value="P:methylation"/>
    <property type="evidence" value="ECO:0007669"/>
    <property type="project" value="UniProtKB-KW"/>
</dbReference>
<dbReference type="Pfam" id="PF13679">
    <property type="entry name" value="Methyltransf_32"/>
    <property type="match status" value="1"/>
</dbReference>
<gene>
    <name evidence="3" type="ORF">SEMRO_278_G106460.1</name>
</gene>
<evidence type="ECO:0000313" key="4">
    <source>
        <dbReference type="Proteomes" id="UP001153069"/>
    </source>
</evidence>
<sequence>MSRHLFVRPPSSSGRKVWLRHRLGSIAFLLLLYHDITGRSSVAGFLLVPIRKAPSHQGRISNRFAPCRRSSCSFLPVAASDKDVSSSVNEKKLLLRDELKEAFVDQITTSIQEGTFVSLVLRGPSSSSSSKKKNNKAQLVDGEALRGCVKQIHGRRIQLKGREFLQVTFKYHSATDIAKNWPLQGSKSDHRMIHDAFLEILDLRDTPLNGGNSNNNNYIPASEWGDNVLEDRDLAHMLGIQRGILTTSQHTVELDVGFTAKKPRLKRAKLKAPTSDTNSNAPSTAVVEDHDRSKQVPLNSQSAFLQALGVTDTQGKPKRAMASKLRQCQKFVEIVGNLVEKCSGANNQQQSDCVSVLDMGCGRGYLTFSLHSYLVSKFGKETAVKSIGIDMRPKLVREVNDIARSLGLDFDGLVFQEGSIESSMVTAASSENDNHNNSLDILIALHACDTATDDALWCGISRGANIIVVAPCCHKQVRPQLDALLARTDNNKKQPHPLADILRHNVYRERHAETVTDSLRALLLEAAGYQVQVFEFIGGEHTAKNVMITAIRKPNVPRRNTTAESSILNRIDELASLHGITEQKLARWMGPSYSGKTSLLLGSQTLEGSTTNFHQKRVQNAKNMPPL</sequence>
<evidence type="ECO:0000313" key="3">
    <source>
        <dbReference type="EMBL" id="CAB9506760.1"/>
    </source>
</evidence>
<evidence type="ECO:0000259" key="2">
    <source>
        <dbReference type="Pfam" id="PF13679"/>
    </source>
</evidence>
<accession>A0A9N8DR25</accession>
<feature type="compositionally biased region" description="Polar residues" evidence="1">
    <location>
        <begin position="274"/>
        <end position="283"/>
    </location>
</feature>
<feature type="domain" description="Methyltransferase" evidence="2">
    <location>
        <begin position="324"/>
        <end position="479"/>
    </location>
</feature>
<keyword evidence="4" id="KW-1185">Reference proteome</keyword>
<feature type="region of interest" description="Disordered" evidence="1">
    <location>
        <begin position="267"/>
        <end position="293"/>
    </location>
</feature>
<dbReference type="GO" id="GO:0008168">
    <property type="term" value="F:methyltransferase activity"/>
    <property type="evidence" value="ECO:0007669"/>
    <property type="project" value="UniProtKB-KW"/>
</dbReference>
<organism evidence="3 4">
    <name type="scientific">Seminavis robusta</name>
    <dbReference type="NCBI Taxonomy" id="568900"/>
    <lineage>
        <taxon>Eukaryota</taxon>
        <taxon>Sar</taxon>
        <taxon>Stramenopiles</taxon>
        <taxon>Ochrophyta</taxon>
        <taxon>Bacillariophyta</taxon>
        <taxon>Bacillariophyceae</taxon>
        <taxon>Bacillariophycidae</taxon>
        <taxon>Naviculales</taxon>
        <taxon>Naviculaceae</taxon>
        <taxon>Seminavis</taxon>
    </lineage>
</organism>
<evidence type="ECO:0000256" key="1">
    <source>
        <dbReference type="SAM" id="MobiDB-lite"/>
    </source>
</evidence>
<dbReference type="InterPro" id="IPR029063">
    <property type="entry name" value="SAM-dependent_MTases_sf"/>
</dbReference>
<proteinExistence type="predicted"/>
<dbReference type="SUPFAM" id="SSF53335">
    <property type="entry name" value="S-adenosyl-L-methionine-dependent methyltransferases"/>
    <property type="match status" value="1"/>
</dbReference>
<name>A0A9N8DR25_9STRA</name>
<dbReference type="Gene3D" id="3.40.50.150">
    <property type="entry name" value="Vaccinia Virus protein VP39"/>
    <property type="match status" value="1"/>
</dbReference>
<dbReference type="PANTHER" id="PTHR13369">
    <property type="match status" value="1"/>
</dbReference>
<dbReference type="EMBL" id="CAICTM010000277">
    <property type="protein sequence ID" value="CAB9506760.1"/>
    <property type="molecule type" value="Genomic_DNA"/>
</dbReference>
<dbReference type="Proteomes" id="UP001153069">
    <property type="component" value="Unassembled WGS sequence"/>
</dbReference>
<keyword evidence="3" id="KW-0808">Transferase</keyword>
<reference evidence="3" key="1">
    <citation type="submission" date="2020-06" db="EMBL/GenBank/DDBJ databases">
        <authorList>
            <consortium name="Plant Systems Biology data submission"/>
        </authorList>
    </citation>
    <scope>NUCLEOTIDE SEQUENCE</scope>
    <source>
        <strain evidence="3">D6</strain>
    </source>
</reference>
<dbReference type="GO" id="GO:0005737">
    <property type="term" value="C:cytoplasm"/>
    <property type="evidence" value="ECO:0007669"/>
    <property type="project" value="TreeGrafter"/>
</dbReference>
<dbReference type="OrthoDB" id="547169at2759"/>
<protein>
    <submittedName>
        <fullName evidence="3">Inherit from COG: Methyltransferase</fullName>
    </submittedName>
</protein>
<dbReference type="InterPro" id="IPR025714">
    <property type="entry name" value="Methyltranfer_dom"/>
</dbReference>
<dbReference type="AlphaFoldDB" id="A0A9N8DR25"/>
<keyword evidence="3" id="KW-0489">Methyltransferase</keyword>